<evidence type="ECO:0000256" key="1">
    <source>
        <dbReference type="ARBA" id="ARBA00004123"/>
    </source>
</evidence>
<feature type="compositionally biased region" description="Low complexity" evidence="6">
    <location>
        <begin position="233"/>
        <end position="244"/>
    </location>
</feature>
<accession>A0A200R3W8</accession>
<evidence type="ECO:0000313" key="8">
    <source>
        <dbReference type="EMBL" id="OVA17368.1"/>
    </source>
</evidence>
<dbReference type="STRING" id="56857.A0A200R3W8"/>
<comment type="caution">
    <text evidence="8">The sequence shown here is derived from an EMBL/GenBank/DDBJ whole genome shotgun (WGS) entry which is preliminary data.</text>
</comment>
<dbReference type="SUPFAM" id="SSF54171">
    <property type="entry name" value="DNA-binding domain"/>
    <property type="match status" value="1"/>
</dbReference>
<evidence type="ECO:0000259" key="7">
    <source>
        <dbReference type="PROSITE" id="PS51032"/>
    </source>
</evidence>
<dbReference type="SMART" id="SM00380">
    <property type="entry name" value="AP2"/>
    <property type="match status" value="1"/>
</dbReference>
<dbReference type="InterPro" id="IPR016177">
    <property type="entry name" value="DNA-bd_dom_sf"/>
</dbReference>
<dbReference type="InterPro" id="IPR044808">
    <property type="entry name" value="ERF_plant"/>
</dbReference>
<feature type="compositionally biased region" description="Polar residues" evidence="6">
    <location>
        <begin position="245"/>
        <end position="256"/>
    </location>
</feature>
<dbReference type="AlphaFoldDB" id="A0A200R3W8"/>
<sequence length="299" mass="32967">MSAMVTALSHVICGSSTGHNNAKLPAAHQQDEHQFPAGGRSDSQLVLMQQDRSHHQAAGVRQRPWGKWAAEIRDPNKAARVWLGTFDTAEGAALAYDEAALKFKGTKAKLNFPERVQGRSAADHSSIHHFMAGGHQHNTTMVREQIHHHHHPHHDDHHHSVVVAPPLPAPFYDHQLDAYPDLLQYAQLLRSRDNDQDLQYVSSGLYANNNNNNNNREPAAGLFVSSTTRVSSISSPTSSVSSSSHPQDLNIQSRQSPAMPFGSYSPSSSFHEINPDHNYQHGYWNADSTSTSSHHSGSK</sequence>
<keyword evidence="2" id="KW-0805">Transcription regulation</keyword>
<dbReference type="PANTHER" id="PTHR31190">
    <property type="entry name" value="DNA-BINDING DOMAIN"/>
    <property type="match status" value="1"/>
</dbReference>
<dbReference type="FunCoup" id="A0A200R3W8">
    <property type="interactions" value="192"/>
</dbReference>
<dbReference type="EMBL" id="MVGT01000438">
    <property type="protein sequence ID" value="OVA17368.1"/>
    <property type="molecule type" value="Genomic_DNA"/>
</dbReference>
<dbReference type="Pfam" id="PF00847">
    <property type="entry name" value="AP2"/>
    <property type="match status" value="1"/>
</dbReference>
<dbReference type="CDD" id="cd00018">
    <property type="entry name" value="AP2"/>
    <property type="match status" value="1"/>
</dbReference>
<dbReference type="GO" id="GO:0005634">
    <property type="term" value="C:nucleus"/>
    <property type="evidence" value="ECO:0007669"/>
    <property type="project" value="UniProtKB-SubCell"/>
</dbReference>
<dbReference type="OrthoDB" id="1925932at2759"/>
<protein>
    <submittedName>
        <fullName evidence="8">AP2/ERF domain</fullName>
    </submittedName>
</protein>
<gene>
    <name evidence="8" type="ORF">BVC80_1837g178</name>
</gene>
<comment type="subcellular location">
    <subcellularLocation>
        <location evidence="1">Nucleus</location>
    </subcellularLocation>
</comment>
<dbReference type="Proteomes" id="UP000195402">
    <property type="component" value="Unassembled WGS sequence"/>
</dbReference>
<evidence type="ECO:0000256" key="5">
    <source>
        <dbReference type="ARBA" id="ARBA00023242"/>
    </source>
</evidence>
<reference evidence="8 9" key="1">
    <citation type="journal article" date="2017" name="Mol. Plant">
        <title>The Genome of Medicinal Plant Macleaya cordata Provides New Insights into Benzylisoquinoline Alkaloids Metabolism.</title>
        <authorList>
            <person name="Liu X."/>
            <person name="Liu Y."/>
            <person name="Huang P."/>
            <person name="Ma Y."/>
            <person name="Qing Z."/>
            <person name="Tang Q."/>
            <person name="Cao H."/>
            <person name="Cheng P."/>
            <person name="Zheng Y."/>
            <person name="Yuan Z."/>
            <person name="Zhou Y."/>
            <person name="Liu J."/>
            <person name="Tang Z."/>
            <person name="Zhuo Y."/>
            <person name="Zhang Y."/>
            <person name="Yu L."/>
            <person name="Huang J."/>
            <person name="Yang P."/>
            <person name="Peng Q."/>
            <person name="Zhang J."/>
            <person name="Jiang W."/>
            <person name="Zhang Z."/>
            <person name="Lin K."/>
            <person name="Ro D.K."/>
            <person name="Chen X."/>
            <person name="Xiong X."/>
            <person name="Shang Y."/>
            <person name="Huang S."/>
            <person name="Zeng J."/>
        </authorList>
    </citation>
    <scope>NUCLEOTIDE SEQUENCE [LARGE SCALE GENOMIC DNA]</scope>
    <source>
        <strain evidence="9">cv. BLH2017</strain>
        <tissue evidence="8">Root</tissue>
    </source>
</reference>
<feature type="region of interest" description="Disordered" evidence="6">
    <location>
        <begin position="18"/>
        <end position="39"/>
    </location>
</feature>
<keyword evidence="4" id="KW-0804">Transcription</keyword>
<dbReference type="InParanoid" id="A0A200R3W8"/>
<dbReference type="PROSITE" id="PS51032">
    <property type="entry name" value="AP2_ERF"/>
    <property type="match status" value="1"/>
</dbReference>
<dbReference type="PRINTS" id="PR00367">
    <property type="entry name" value="ETHRSPELEMNT"/>
</dbReference>
<organism evidence="8 9">
    <name type="scientific">Macleaya cordata</name>
    <name type="common">Five-seeded plume-poppy</name>
    <name type="synonym">Bocconia cordata</name>
    <dbReference type="NCBI Taxonomy" id="56857"/>
    <lineage>
        <taxon>Eukaryota</taxon>
        <taxon>Viridiplantae</taxon>
        <taxon>Streptophyta</taxon>
        <taxon>Embryophyta</taxon>
        <taxon>Tracheophyta</taxon>
        <taxon>Spermatophyta</taxon>
        <taxon>Magnoliopsida</taxon>
        <taxon>Ranunculales</taxon>
        <taxon>Papaveraceae</taxon>
        <taxon>Papaveroideae</taxon>
        <taxon>Macleaya</taxon>
    </lineage>
</organism>
<dbReference type="GO" id="GO:0009873">
    <property type="term" value="P:ethylene-activated signaling pathway"/>
    <property type="evidence" value="ECO:0007669"/>
    <property type="project" value="InterPro"/>
</dbReference>
<dbReference type="Gene3D" id="3.30.730.10">
    <property type="entry name" value="AP2/ERF domain"/>
    <property type="match status" value="1"/>
</dbReference>
<keyword evidence="5" id="KW-0539">Nucleus</keyword>
<feature type="region of interest" description="Disordered" evidence="6">
    <location>
        <begin position="233"/>
        <end position="276"/>
    </location>
</feature>
<evidence type="ECO:0000256" key="4">
    <source>
        <dbReference type="ARBA" id="ARBA00023163"/>
    </source>
</evidence>
<dbReference type="GO" id="GO:0003677">
    <property type="term" value="F:DNA binding"/>
    <property type="evidence" value="ECO:0007669"/>
    <property type="project" value="UniProtKB-KW"/>
</dbReference>
<dbReference type="PANTHER" id="PTHR31190:SF489">
    <property type="entry name" value="ETHYLENE-RESPONSIVE TRANSCRIPTION FACTOR ERF113-RELATED"/>
    <property type="match status" value="1"/>
</dbReference>
<dbReference type="InterPro" id="IPR001471">
    <property type="entry name" value="AP2/ERF_dom"/>
</dbReference>
<keyword evidence="9" id="KW-1185">Reference proteome</keyword>
<evidence type="ECO:0000313" key="9">
    <source>
        <dbReference type="Proteomes" id="UP000195402"/>
    </source>
</evidence>
<proteinExistence type="predicted"/>
<name>A0A200R3W8_MACCD</name>
<keyword evidence="3" id="KW-0238">DNA-binding</keyword>
<dbReference type="GO" id="GO:0003700">
    <property type="term" value="F:DNA-binding transcription factor activity"/>
    <property type="evidence" value="ECO:0007669"/>
    <property type="project" value="InterPro"/>
</dbReference>
<evidence type="ECO:0000256" key="6">
    <source>
        <dbReference type="SAM" id="MobiDB-lite"/>
    </source>
</evidence>
<feature type="domain" description="AP2/ERF" evidence="7">
    <location>
        <begin position="56"/>
        <end position="113"/>
    </location>
</feature>
<evidence type="ECO:0000256" key="2">
    <source>
        <dbReference type="ARBA" id="ARBA00023015"/>
    </source>
</evidence>
<dbReference type="FunFam" id="3.30.730.10:FF:000001">
    <property type="entry name" value="Ethylene-responsive transcription factor 2"/>
    <property type="match status" value="1"/>
</dbReference>
<dbReference type="InterPro" id="IPR036955">
    <property type="entry name" value="AP2/ERF_dom_sf"/>
</dbReference>
<evidence type="ECO:0000256" key="3">
    <source>
        <dbReference type="ARBA" id="ARBA00023125"/>
    </source>
</evidence>